<dbReference type="GeneID" id="10507691"/>
<reference evidence="3" key="1">
    <citation type="journal article" date="2011" name="Genome Biol.">
        <title>Comparative genomics of the social amoebae Dictyostelium discoideum and Dictyostelium purpureum.</title>
        <authorList>
            <consortium name="US DOE Joint Genome Institute (JGI-PGF)"/>
            <person name="Sucgang R."/>
            <person name="Kuo A."/>
            <person name="Tian X."/>
            <person name="Salerno W."/>
            <person name="Parikh A."/>
            <person name="Feasley C.L."/>
            <person name="Dalin E."/>
            <person name="Tu H."/>
            <person name="Huang E."/>
            <person name="Barry K."/>
            <person name="Lindquist E."/>
            <person name="Shapiro H."/>
            <person name="Bruce D."/>
            <person name="Schmutz J."/>
            <person name="Salamov A."/>
            <person name="Fey P."/>
            <person name="Gaudet P."/>
            <person name="Anjard C."/>
            <person name="Babu M.M."/>
            <person name="Basu S."/>
            <person name="Bushmanova Y."/>
            <person name="van der Wel H."/>
            <person name="Katoh-Kurasawa M."/>
            <person name="Dinh C."/>
            <person name="Coutinho P.M."/>
            <person name="Saito T."/>
            <person name="Elias M."/>
            <person name="Schaap P."/>
            <person name="Kay R.R."/>
            <person name="Henrissat B."/>
            <person name="Eichinger L."/>
            <person name="Rivero F."/>
            <person name="Putnam N.H."/>
            <person name="West C.M."/>
            <person name="Loomis W.F."/>
            <person name="Chisholm R.L."/>
            <person name="Shaulsky G."/>
            <person name="Strassmann J.E."/>
            <person name="Queller D.C."/>
            <person name="Kuspa A."/>
            <person name="Grigoriev I.V."/>
        </authorList>
    </citation>
    <scope>NUCLEOTIDE SEQUENCE [LARGE SCALE GENOMIC DNA]</scope>
    <source>
        <strain evidence="3">QSDP1</strain>
    </source>
</reference>
<feature type="compositionally biased region" description="Basic and acidic residues" evidence="1">
    <location>
        <begin position="225"/>
        <end position="243"/>
    </location>
</feature>
<dbReference type="InParanoid" id="F0ZVR6"/>
<dbReference type="RefSeq" id="XP_003291511.1">
    <property type="nucleotide sequence ID" value="XM_003291463.1"/>
</dbReference>
<dbReference type="EMBL" id="GL871219">
    <property type="protein sequence ID" value="EGC31975.1"/>
    <property type="molecule type" value="Genomic_DNA"/>
</dbReference>
<name>F0ZVR6_DICPU</name>
<evidence type="ECO:0000313" key="3">
    <source>
        <dbReference type="Proteomes" id="UP000001064"/>
    </source>
</evidence>
<feature type="compositionally biased region" description="Acidic residues" evidence="1">
    <location>
        <begin position="149"/>
        <end position="178"/>
    </location>
</feature>
<feature type="region of interest" description="Disordered" evidence="1">
    <location>
        <begin position="132"/>
        <end position="243"/>
    </location>
</feature>
<dbReference type="AlphaFoldDB" id="F0ZVR6"/>
<protein>
    <submittedName>
        <fullName evidence="2">Expressed protein</fullName>
    </submittedName>
</protein>
<evidence type="ECO:0000256" key="1">
    <source>
        <dbReference type="SAM" id="MobiDB-lite"/>
    </source>
</evidence>
<sequence length="243" mass="27703">MNSLFLTSNDDTTNKIVFRVLDGKAVCYCSHPSVLFCKNCVQMTRNIVNSWDYEPEGYFEKEDLIGQTLFHKSRSHLLEIFKVLRSMENKRLDSILSQIMDLQKKDDFEGFGAAMSHITNFDEVKGKLDDKEELEKVGVPSESTKNIDQDEVFEETSDSADENDEEFEDGNEIDEEEIIVLKPSSNKKPTASKKGGNKSNTTNKNNNDNTPIKINIIDGDNNGDFDIKVNKKTNETNKRNRKN</sequence>
<gene>
    <name evidence="2" type="ORF">DICPUDRAFT_92691</name>
</gene>
<dbReference type="KEGG" id="dpp:DICPUDRAFT_92691"/>
<feature type="compositionally biased region" description="Low complexity" evidence="1">
    <location>
        <begin position="192"/>
        <end position="224"/>
    </location>
</feature>
<keyword evidence="3" id="KW-1185">Reference proteome</keyword>
<proteinExistence type="predicted"/>
<dbReference type="Proteomes" id="UP000001064">
    <property type="component" value="Unassembled WGS sequence"/>
</dbReference>
<evidence type="ECO:0000313" key="2">
    <source>
        <dbReference type="EMBL" id="EGC31975.1"/>
    </source>
</evidence>
<accession>F0ZVR6</accession>
<dbReference type="VEuPathDB" id="AmoebaDB:DICPUDRAFT_92691"/>
<organism evidence="2 3">
    <name type="scientific">Dictyostelium purpureum</name>
    <name type="common">Slime mold</name>
    <dbReference type="NCBI Taxonomy" id="5786"/>
    <lineage>
        <taxon>Eukaryota</taxon>
        <taxon>Amoebozoa</taxon>
        <taxon>Evosea</taxon>
        <taxon>Eumycetozoa</taxon>
        <taxon>Dictyostelia</taxon>
        <taxon>Dictyosteliales</taxon>
        <taxon>Dictyosteliaceae</taxon>
        <taxon>Dictyostelium</taxon>
    </lineage>
</organism>